<protein>
    <submittedName>
        <fullName evidence="2">Uncharacterized protein</fullName>
    </submittedName>
</protein>
<evidence type="ECO:0000313" key="2">
    <source>
        <dbReference type="EnsemblMetazoa" id="GBRI001616-PA"/>
    </source>
</evidence>
<name>A0A1A9W0C6_9MUSC</name>
<dbReference type="AlphaFoldDB" id="A0A1A9W0C6"/>
<keyword evidence="1" id="KW-0812">Transmembrane</keyword>
<reference evidence="3" key="1">
    <citation type="submission" date="2014-03" db="EMBL/GenBank/DDBJ databases">
        <authorList>
            <person name="Aksoy S."/>
            <person name="Warren W."/>
            <person name="Wilson R.K."/>
        </authorList>
    </citation>
    <scope>NUCLEOTIDE SEQUENCE [LARGE SCALE GENOMIC DNA]</scope>
    <source>
        <strain evidence="3">IAEA</strain>
    </source>
</reference>
<accession>A0A1A9W0C6</accession>
<evidence type="ECO:0000256" key="1">
    <source>
        <dbReference type="SAM" id="Phobius"/>
    </source>
</evidence>
<dbReference type="VEuPathDB" id="VectorBase:GBRI001616"/>
<evidence type="ECO:0000313" key="3">
    <source>
        <dbReference type="Proteomes" id="UP000091820"/>
    </source>
</evidence>
<dbReference type="Proteomes" id="UP000091820">
    <property type="component" value="Unassembled WGS sequence"/>
</dbReference>
<keyword evidence="1" id="KW-0472">Membrane</keyword>
<keyword evidence="1" id="KW-1133">Transmembrane helix</keyword>
<dbReference type="EnsemblMetazoa" id="GBRI001616-RA">
    <property type="protein sequence ID" value="GBRI001616-PA"/>
    <property type="gene ID" value="GBRI001616"/>
</dbReference>
<sequence>MDCHKTKQGRKNELTTKGKNRNFDKRFICAGMFVGEPPDFSIRVLDSTRENLCGAFLWVRARRLFNSVSQRLLYARPQIKYVRMHVCVFLLTVYFSTFITSVTFDKYIRTRADYMYLLEV</sequence>
<reference evidence="2" key="2">
    <citation type="submission" date="2020-05" db="UniProtKB">
        <authorList>
            <consortium name="EnsemblMetazoa"/>
        </authorList>
    </citation>
    <scope>IDENTIFICATION</scope>
    <source>
        <strain evidence="2">IAEA</strain>
    </source>
</reference>
<keyword evidence="3" id="KW-1185">Reference proteome</keyword>
<organism evidence="2 3">
    <name type="scientific">Glossina brevipalpis</name>
    <dbReference type="NCBI Taxonomy" id="37001"/>
    <lineage>
        <taxon>Eukaryota</taxon>
        <taxon>Metazoa</taxon>
        <taxon>Ecdysozoa</taxon>
        <taxon>Arthropoda</taxon>
        <taxon>Hexapoda</taxon>
        <taxon>Insecta</taxon>
        <taxon>Pterygota</taxon>
        <taxon>Neoptera</taxon>
        <taxon>Endopterygota</taxon>
        <taxon>Diptera</taxon>
        <taxon>Brachycera</taxon>
        <taxon>Muscomorpha</taxon>
        <taxon>Hippoboscoidea</taxon>
        <taxon>Glossinidae</taxon>
        <taxon>Glossina</taxon>
    </lineage>
</organism>
<feature type="transmembrane region" description="Helical" evidence="1">
    <location>
        <begin position="81"/>
        <end position="104"/>
    </location>
</feature>
<proteinExistence type="predicted"/>